<name>A0A2P2IYA8_RHIMU</name>
<reference evidence="1" key="1">
    <citation type="submission" date="2018-02" db="EMBL/GenBank/DDBJ databases">
        <title>Rhizophora mucronata_Transcriptome.</title>
        <authorList>
            <person name="Meera S.P."/>
            <person name="Sreeshan A."/>
            <person name="Augustine A."/>
        </authorList>
    </citation>
    <scope>NUCLEOTIDE SEQUENCE</scope>
    <source>
        <tissue evidence="1">Leaf</tissue>
    </source>
</reference>
<proteinExistence type="predicted"/>
<protein>
    <submittedName>
        <fullName evidence="1">Uncharacterized protein</fullName>
    </submittedName>
</protein>
<accession>A0A2P2IYA8</accession>
<dbReference type="EMBL" id="GGEC01005702">
    <property type="protein sequence ID" value="MBW86185.1"/>
    <property type="molecule type" value="Transcribed_RNA"/>
</dbReference>
<sequence length="34" mass="3676">MAKTWKQRDLLCSGIGITTAHQSATISRISNSLS</sequence>
<organism evidence="1">
    <name type="scientific">Rhizophora mucronata</name>
    <name type="common">Asiatic mangrove</name>
    <dbReference type="NCBI Taxonomy" id="61149"/>
    <lineage>
        <taxon>Eukaryota</taxon>
        <taxon>Viridiplantae</taxon>
        <taxon>Streptophyta</taxon>
        <taxon>Embryophyta</taxon>
        <taxon>Tracheophyta</taxon>
        <taxon>Spermatophyta</taxon>
        <taxon>Magnoliopsida</taxon>
        <taxon>eudicotyledons</taxon>
        <taxon>Gunneridae</taxon>
        <taxon>Pentapetalae</taxon>
        <taxon>rosids</taxon>
        <taxon>fabids</taxon>
        <taxon>Malpighiales</taxon>
        <taxon>Rhizophoraceae</taxon>
        <taxon>Rhizophora</taxon>
    </lineage>
</organism>
<evidence type="ECO:0000313" key="1">
    <source>
        <dbReference type="EMBL" id="MBW86185.1"/>
    </source>
</evidence>
<dbReference type="AlphaFoldDB" id="A0A2P2IYA8"/>